<dbReference type="RefSeq" id="WP_013679724.1">
    <property type="nucleotide sequence ID" value="NC_015315.1"/>
</dbReference>
<protein>
    <recommendedName>
        <fullName evidence="4">Flagellar biosynthesis protein FlaG</fullName>
    </recommendedName>
</protein>
<dbReference type="EMBL" id="CP002590">
    <property type="protein sequence ID" value="AEA12388.1"/>
    <property type="molecule type" value="Genomic_DNA"/>
</dbReference>
<keyword evidence="1" id="KW-0812">Transmembrane</keyword>
<gene>
    <name evidence="2" type="ordered locus">TUZN_0904</name>
</gene>
<keyword evidence="1" id="KW-1133">Transmembrane helix</keyword>
<organism evidence="2 3">
    <name type="scientific">Thermoproteus uzoniensis (strain 768-20)</name>
    <dbReference type="NCBI Taxonomy" id="999630"/>
    <lineage>
        <taxon>Archaea</taxon>
        <taxon>Thermoproteota</taxon>
        <taxon>Thermoprotei</taxon>
        <taxon>Thermoproteales</taxon>
        <taxon>Thermoproteaceae</taxon>
        <taxon>Thermoproteus</taxon>
    </lineage>
</organism>
<keyword evidence="1" id="KW-0472">Membrane</keyword>
<keyword evidence="3" id="KW-1185">Reference proteome</keyword>
<reference key="2">
    <citation type="submission" date="2011-03" db="EMBL/GenBank/DDBJ databases">
        <title>Complete genome sequence of the thermoacidophilic crenarchaeon Thermoproteus uzoniensis 768-20.</title>
        <authorList>
            <person name="Mardanov A.V."/>
            <person name="Gumerov V.M."/>
            <person name="Beletsky A.V."/>
            <person name="Prokofeva M.I."/>
            <person name="Bonch-Osmolovskaya E.A."/>
            <person name="Ravin N.V."/>
            <person name="Skryabin K.G."/>
        </authorList>
    </citation>
    <scope>NUCLEOTIDE SEQUENCE</scope>
    <source>
        <strain>768-20</strain>
    </source>
</reference>
<dbReference type="GeneID" id="10360437"/>
<dbReference type="eggNOG" id="arCOG03871">
    <property type="taxonomic scope" value="Archaea"/>
</dbReference>
<dbReference type="KEGG" id="tuz:TUZN_0904"/>
<feature type="transmembrane region" description="Helical" evidence="1">
    <location>
        <begin position="9"/>
        <end position="30"/>
    </location>
</feature>
<evidence type="ECO:0000313" key="3">
    <source>
        <dbReference type="Proteomes" id="UP000008138"/>
    </source>
</evidence>
<dbReference type="HOGENOM" id="CLU_147148_0_0_2"/>
<dbReference type="Proteomes" id="UP000008138">
    <property type="component" value="Chromosome"/>
</dbReference>
<dbReference type="OrthoDB" id="27471at2157"/>
<sequence length="162" mass="17268">MKMKGIEPIVAAVLLIVLAVIGAVLLYLWFAGYVTQATTQASQISTTERLSIEAANLTYTTTRGTYSYLYIRNIGGTNVTLATAYLLQPGSTNPICAISSNGITIYNGLSTTATQVTTLYPGQDQLVYVNFGTGCAISHGYTYVIKLVTQQGTQFSVTVTAS</sequence>
<evidence type="ECO:0008006" key="4">
    <source>
        <dbReference type="Google" id="ProtNLM"/>
    </source>
</evidence>
<accession>F2L5L7</accession>
<dbReference type="AlphaFoldDB" id="F2L5L7"/>
<name>F2L5L7_THEU7</name>
<evidence type="ECO:0000256" key="1">
    <source>
        <dbReference type="SAM" id="Phobius"/>
    </source>
</evidence>
<evidence type="ECO:0000313" key="2">
    <source>
        <dbReference type="EMBL" id="AEA12388.1"/>
    </source>
</evidence>
<proteinExistence type="predicted"/>
<reference evidence="2 3" key="1">
    <citation type="journal article" date="2011" name="J. Bacteriol.">
        <title>Complete genome sequence of the thermoacidophilic crenarchaeon Thermoproteus uzoniensis 768-20.</title>
        <authorList>
            <person name="Mardanov A.V."/>
            <person name="Gumerov V.M."/>
            <person name="Beletsky A.V."/>
            <person name="Prokofeva M.I."/>
            <person name="Bonch-Osmolovskaya E.A."/>
            <person name="Ravin N.V."/>
            <person name="Skryabin K.G."/>
        </authorList>
    </citation>
    <scope>NUCLEOTIDE SEQUENCE [LARGE SCALE GENOMIC DNA]</scope>
    <source>
        <strain evidence="2 3">768-20</strain>
    </source>
</reference>
<dbReference type="STRING" id="999630.TUZN_0904"/>